<dbReference type="HOGENOM" id="CLU_954513_0_0_1"/>
<evidence type="ECO:0000313" key="3">
    <source>
        <dbReference type="Proteomes" id="UP000002195"/>
    </source>
</evidence>
<reference evidence="2 3" key="1">
    <citation type="journal article" date="2005" name="Nature">
        <title>The genome of the social amoeba Dictyostelium discoideum.</title>
        <authorList>
            <consortium name="The Dictyostelium discoideum Sequencing Consortium"/>
            <person name="Eichinger L."/>
            <person name="Pachebat J.A."/>
            <person name="Glockner G."/>
            <person name="Rajandream M.A."/>
            <person name="Sucgang R."/>
            <person name="Berriman M."/>
            <person name="Song J."/>
            <person name="Olsen R."/>
            <person name="Szafranski K."/>
            <person name="Xu Q."/>
            <person name="Tunggal B."/>
            <person name="Kummerfeld S."/>
            <person name="Madera M."/>
            <person name="Konfortov B.A."/>
            <person name="Rivero F."/>
            <person name="Bankier A.T."/>
            <person name="Lehmann R."/>
            <person name="Hamlin N."/>
            <person name="Davies R."/>
            <person name="Gaudet P."/>
            <person name="Fey P."/>
            <person name="Pilcher K."/>
            <person name="Chen G."/>
            <person name="Saunders D."/>
            <person name="Sodergren E."/>
            <person name="Davis P."/>
            <person name="Kerhornou A."/>
            <person name="Nie X."/>
            <person name="Hall N."/>
            <person name="Anjard C."/>
            <person name="Hemphill L."/>
            <person name="Bason N."/>
            <person name="Farbrother P."/>
            <person name="Desany B."/>
            <person name="Just E."/>
            <person name="Morio T."/>
            <person name="Rost R."/>
            <person name="Churcher C."/>
            <person name="Cooper J."/>
            <person name="Haydock S."/>
            <person name="van Driessche N."/>
            <person name="Cronin A."/>
            <person name="Goodhead I."/>
            <person name="Muzny D."/>
            <person name="Mourier T."/>
            <person name="Pain A."/>
            <person name="Lu M."/>
            <person name="Harper D."/>
            <person name="Lindsay R."/>
            <person name="Hauser H."/>
            <person name="James K."/>
            <person name="Quiles M."/>
            <person name="Madan Babu M."/>
            <person name="Saito T."/>
            <person name="Buchrieser C."/>
            <person name="Wardroper A."/>
            <person name="Felder M."/>
            <person name="Thangavelu M."/>
            <person name="Johnson D."/>
            <person name="Knights A."/>
            <person name="Loulseged H."/>
            <person name="Mungall K."/>
            <person name="Oliver K."/>
            <person name="Price C."/>
            <person name="Quail M.A."/>
            <person name="Urushihara H."/>
            <person name="Hernandez J."/>
            <person name="Rabbinowitsch E."/>
            <person name="Steffen D."/>
            <person name="Sanders M."/>
            <person name="Ma J."/>
            <person name="Kohara Y."/>
            <person name="Sharp S."/>
            <person name="Simmonds M."/>
            <person name="Spiegler S."/>
            <person name="Tivey A."/>
            <person name="Sugano S."/>
            <person name="White B."/>
            <person name="Walker D."/>
            <person name="Woodward J."/>
            <person name="Winckler T."/>
            <person name="Tanaka Y."/>
            <person name="Shaulsky G."/>
            <person name="Schleicher M."/>
            <person name="Weinstock G."/>
            <person name="Rosenthal A."/>
            <person name="Cox E.C."/>
            <person name="Chisholm R.L."/>
            <person name="Gibbs R."/>
            <person name="Loomis W.F."/>
            <person name="Platzer M."/>
            <person name="Kay R.R."/>
            <person name="Williams J."/>
            <person name="Dear P.H."/>
            <person name="Noegel A.A."/>
            <person name="Barrell B."/>
            <person name="Kuspa A."/>
        </authorList>
    </citation>
    <scope>NUCLEOTIDE SEQUENCE [LARGE SCALE GENOMIC DNA]</scope>
    <source>
        <strain evidence="2 3">AX4</strain>
    </source>
</reference>
<accession>Q54KE1</accession>
<name>Q54KE1_DICDI</name>
<dbReference type="VEuPathDB" id="AmoebaDB:DDB_G0287387"/>
<evidence type="ECO:0008006" key="4">
    <source>
        <dbReference type="Google" id="ProtNLM"/>
    </source>
</evidence>
<feature type="transmembrane region" description="Helical" evidence="1">
    <location>
        <begin position="110"/>
        <end position="133"/>
    </location>
</feature>
<keyword evidence="1" id="KW-0472">Membrane</keyword>
<gene>
    <name evidence="2" type="ORF">DDB_G0287387</name>
</gene>
<protein>
    <recommendedName>
        <fullName evidence="4">Transmembrane protein</fullName>
    </recommendedName>
</protein>
<keyword evidence="1" id="KW-1133">Transmembrane helix</keyword>
<dbReference type="PaxDb" id="44689-DDB0187462"/>
<dbReference type="GeneID" id="8626113"/>
<keyword evidence="3" id="KW-1185">Reference proteome</keyword>
<dbReference type="OMA" id="SEMPWIN"/>
<organism evidence="2 3">
    <name type="scientific">Dictyostelium discoideum</name>
    <name type="common">Social amoeba</name>
    <dbReference type="NCBI Taxonomy" id="44689"/>
    <lineage>
        <taxon>Eukaryota</taxon>
        <taxon>Amoebozoa</taxon>
        <taxon>Evosea</taxon>
        <taxon>Eumycetozoa</taxon>
        <taxon>Dictyostelia</taxon>
        <taxon>Dictyosteliales</taxon>
        <taxon>Dictyosteliaceae</taxon>
        <taxon>Dictyostelium</taxon>
    </lineage>
</organism>
<evidence type="ECO:0000313" key="2">
    <source>
        <dbReference type="EMBL" id="EAL63761.1"/>
    </source>
</evidence>
<dbReference type="Proteomes" id="UP000002195">
    <property type="component" value="Unassembled WGS sequence"/>
</dbReference>
<dbReference type="RefSeq" id="XP_637282.1">
    <property type="nucleotide sequence ID" value="XM_632190.1"/>
</dbReference>
<feature type="transmembrane region" description="Helical" evidence="1">
    <location>
        <begin position="221"/>
        <end position="246"/>
    </location>
</feature>
<proteinExistence type="predicted"/>
<dbReference type="AlphaFoldDB" id="Q54KE1"/>
<dbReference type="KEGG" id="ddi:DDB_G0287387"/>
<dbReference type="eggNOG" id="ENOG502RI7J">
    <property type="taxonomic scope" value="Eukaryota"/>
</dbReference>
<dbReference type="EMBL" id="AAFI02000100">
    <property type="protein sequence ID" value="EAL63761.1"/>
    <property type="molecule type" value="Genomic_DNA"/>
</dbReference>
<comment type="caution">
    <text evidence="2">The sequence shown here is derived from an EMBL/GenBank/DDBJ whole genome shotgun (WGS) entry which is preliminary data.</text>
</comment>
<feature type="transmembrane region" description="Helical" evidence="1">
    <location>
        <begin position="181"/>
        <end position="201"/>
    </location>
</feature>
<dbReference type="dictyBase" id="DDB_G0287387"/>
<evidence type="ECO:0000256" key="1">
    <source>
        <dbReference type="SAM" id="Phobius"/>
    </source>
</evidence>
<sequence>MKVEFYKLLSFISVLFFAMSMVLSTFAIKSEMPWINQRINEFKFLEKFNLNIIHKYDLKIEYTLTHVTGYALDKNENEKSYYLGKCSYSENEEKCAGPYNEKTLKIVSTIYYINLSFITFLLIMFIVELNYLLFTFVTRKSEIGTIKVTQSFSNFNELISIENETVHIKILFGKYIMIFRFLYTCGTILMYISAYLFVFQFPKLIQKESIENPSTLFVENGITLTFINCILTTIASILIIVAFYLFNYKLKQIKKKKKLKNQINFFKNNNNNNKLIGNKDNNKYSLLDDENL</sequence>
<dbReference type="InParanoid" id="Q54KE1"/>
<dbReference type="FunCoup" id="Q54KE1">
    <property type="interactions" value="1"/>
</dbReference>
<keyword evidence="1" id="KW-0812">Transmembrane</keyword>